<comment type="caution">
    <text evidence="1">The sequence shown here is derived from an EMBL/GenBank/DDBJ whole genome shotgun (WGS) entry which is preliminary data.</text>
</comment>
<protein>
    <submittedName>
        <fullName evidence="1">Uncharacterized protein</fullName>
    </submittedName>
</protein>
<keyword evidence="2" id="KW-1185">Reference proteome</keyword>
<organism evidence="1 2">
    <name type="scientific">Candidatus Enterococcus ferrettii</name>
    <dbReference type="NCBI Taxonomy" id="2815324"/>
    <lineage>
        <taxon>Bacteria</taxon>
        <taxon>Bacillati</taxon>
        <taxon>Bacillota</taxon>
        <taxon>Bacilli</taxon>
        <taxon>Lactobacillales</taxon>
        <taxon>Enterococcaceae</taxon>
        <taxon>Enterococcus</taxon>
    </lineage>
</organism>
<reference evidence="1 2" key="1">
    <citation type="submission" date="2024-02" db="EMBL/GenBank/DDBJ databases">
        <title>The Genome Sequence of Enterococcus sp. DIV0159.</title>
        <authorList>
            <person name="Earl A."/>
            <person name="Manson A."/>
            <person name="Gilmore M."/>
            <person name="Sanders J."/>
            <person name="Shea T."/>
            <person name="Howe W."/>
            <person name="Livny J."/>
            <person name="Cuomo C."/>
            <person name="Neafsey D."/>
            <person name="Birren B."/>
        </authorList>
    </citation>
    <scope>NUCLEOTIDE SEQUENCE [LARGE SCALE GENOMIC DNA]</scope>
    <source>
        <strain evidence="1 2">665A</strain>
    </source>
</reference>
<proteinExistence type="predicted"/>
<dbReference type="RefSeq" id="WP_207703596.1">
    <property type="nucleotide sequence ID" value="NZ_JAFREL020000005.1"/>
</dbReference>
<dbReference type="Proteomes" id="UP000664357">
    <property type="component" value="Unassembled WGS sequence"/>
</dbReference>
<dbReference type="EMBL" id="JAFREL020000005">
    <property type="protein sequence ID" value="MEO1772697.1"/>
    <property type="molecule type" value="Genomic_DNA"/>
</dbReference>
<evidence type="ECO:0000313" key="1">
    <source>
        <dbReference type="EMBL" id="MEO1772697.1"/>
    </source>
</evidence>
<name>A0ABV0EVK9_9ENTE</name>
<evidence type="ECO:0000313" key="2">
    <source>
        <dbReference type="Proteomes" id="UP000664357"/>
    </source>
</evidence>
<accession>A0ABV0EVK9</accession>
<gene>
    <name evidence="1" type="ORF">JZO67_004679</name>
</gene>
<sequence length="242" mass="27888">MYKLTTTFELLNENDLAVKLDAFPENHVPSLVFPMPDRNESILFFQNKQYHQSNQTRTTLQKHAKKMNFLDYSALAHTLRRFDCFSKRNSPMASLSSVLFPLGQPQHSPWINPVEIKELKEKGLFTLIHLVNGSTIQTTLTIRTIRNRSEQALSILSLLQRDYLQSSAASPLSVLQLPDTPFLRSLSQRALLKKFPLPADVLKEAYERDYALQTFLRLGRSIDSAEWNYETFSDLLTKLINQ</sequence>